<evidence type="ECO:0000313" key="2">
    <source>
        <dbReference type="EMBL" id="EIJ36562.1"/>
    </source>
</evidence>
<proteinExistence type="predicted"/>
<dbReference type="SUPFAM" id="SSF51126">
    <property type="entry name" value="Pectin lyase-like"/>
    <property type="match status" value="1"/>
</dbReference>
<evidence type="ECO:0000256" key="1">
    <source>
        <dbReference type="SAM" id="SignalP"/>
    </source>
</evidence>
<dbReference type="InterPro" id="IPR011050">
    <property type="entry name" value="Pectin_lyase_fold/virulence"/>
</dbReference>
<keyword evidence="1" id="KW-0732">Signal</keyword>
<dbReference type="Gene3D" id="2.160.20.10">
    <property type="entry name" value="Single-stranded right-handed beta-helix, Pectin lyase-like"/>
    <property type="match status" value="1"/>
</dbReference>
<dbReference type="Proteomes" id="UP000005317">
    <property type="component" value="Unassembled WGS sequence"/>
</dbReference>
<dbReference type="OrthoDB" id="9767990at2"/>
<evidence type="ECO:0008006" key="4">
    <source>
        <dbReference type="Google" id="ProtNLM"/>
    </source>
</evidence>
<feature type="signal peptide" evidence="1">
    <location>
        <begin position="1"/>
        <end position="21"/>
    </location>
</feature>
<dbReference type="InterPro" id="IPR012334">
    <property type="entry name" value="Pectin_lyas_fold"/>
</dbReference>
<protein>
    <recommendedName>
        <fullName evidence="4">Right handed beta helix domain-containing protein</fullName>
    </recommendedName>
</protein>
<sequence precursor="true">MKTIMGVLLFLLSGYFSVAWATEKVVAPGTGTLSAAIANASNGDTLVLQGGSYYGDFTIDKSLTLRASNRSTDALIAGIGAIQGEGIKVTIQGIKFSQSLNLVQAADIRLLQNHWLSGIPDGSNYKTSEGDGSLIIIGNTLNNGNITSYIDNAYIAGNTFLKGGIFSFNSIWVIGNNIDGGISGSGNSIVRILGNRIDCKIIDSKYCLFISSLDNLISNNIILDKMSAPREHDAVIYINTNITDVISFNFTNNIIHADSSTTSDWYGFIGSYSNTIRGNISGNIIRGINRPIAISSSIKIANNICFEITDPCPSGDGNLNADPKYVDTIDFKLAANSPAINAGPSDYQYADLDRSRNDIGAYGGPWSIEQYDIQRDPNNLKPYVYPLFKGGSAYSDGDLEVQAIGVAKLR</sequence>
<dbReference type="EMBL" id="JH651384">
    <property type="protein sequence ID" value="EIJ36562.1"/>
    <property type="molecule type" value="Genomic_DNA"/>
</dbReference>
<feature type="chain" id="PRO_5025067833" description="Right handed beta helix domain-containing protein" evidence="1">
    <location>
        <begin position="22"/>
        <end position="410"/>
    </location>
</feature>
<name>A0A656HK08_THINJ</name>
<gene>
    <name evidence="2" type="ORF">Thini_4066</name>
</gene>
<dbReference type="RefSeq" id="WP_002710433.1">
    <property type="nucleotide sequence ID" value="NZ_JH651384.1"/>
</dbReference>
<organism evidence="2 3">
    <name type="scientific">Thiothrix nivea (strain ATCC 35100 / DSM 5205 / JP2)</name>
    <dbReference type="NCBI Taxonomy" id="870187"/>
    <lineage>
        <taxon>Bacteria</taxon>
        <taxon>Pseudomonadati</taxon>
        <taxon>Pseudomonadota</taxon>
        <taxon>Gammaproteobacteria</taxon>
        <taxon>Thiotrichales</taxon>
        <taxon>Thiotrichaceae</taxon>
        <taxon>Thiothrix</taxon>
    </lineage>
</organism>
<evidence type="ECO:0000313" key="3">
    <source>
        <dbReference type="Proteomes" id="UP000005317"/>
    </source>
</evidence>
<dbReference type="AlphaFoldDB" id="A0A656HK08"/>
<keyword evidence="3" id="KW-1185">Reference proteome</keyword>
<reference evidence="3" key="1">
    <citation type="journal article" date="2011" name="Stand. Genomic Sci.">
        <title>Genome sequence of the filamentous, gliding Thiothrix nivea neotype strain (JP2(T)).</title>
        <authorList>
            <person name="Lapidus A."/>
            <person name="Nolan M."/>
            <person name="Lucas S."/>
            <person name="Glavina Del Rio T."/>
            <person name="Tice H."/>
            <person name="Cheng J.F."/>
            <person name="Tapia R."/>
            <person name="Han C."/>
            <person name="Goodwin L."/>
            <person name="Pitluck S."/>
            <person name="Liolios K."/>
            <person name="Pagani I."/>
            <person name="Ivanova N."/>
            <person name="Huntemann M."/>
            <person name="Mavromatis K."/>
            <person name="Mikhailova N."/>
            <person name="Pati A."/>
            <person name="Chen A."/>
            <person name="Palaniappan K."/>
            <person name="Land M."/>
            <person name="Brambilla E.M."/>
            <person name="Rohde M."/>
            <person name="Abt B."/>
            <person name="Verbarg S."/>
            <person name="Goker M."/>
            <person name="Bristow J."/>
            <person name="Eisen J.A."/>
            <person name="Markowitz V."/>
            <person name="Hugenholtz P."/>
            <person name="Kyrpides N.C."/>
            <person name="Klenk H.P."/>
            <person name="Woyke T."/>
        </authorList>
    </citation>
    <scope>NUCLEOTIDE SEQUENCE [LARGE SCALE GENOMIC DNA]</scope>
    <source>
        <strain evidence="3">ATCC 35100 / DSM 5205 / JP2</strain>
    </source>
</reference>
<accession>A0A656HK08</accession>